<keyword evidence="2" id="KW-0808">Transferase</keyword>
<comment type="caution">
    <text evidence="2">The sequence shown here is derived from an EMBL/GenBank/DDBJ whole genome shotgun (WGS) entry which is preliminary data.</text>
</comment>
<dbReference type="GO" id="GO:0016301">
    <property type="term" value="F:kinase activity"/>
    <property type="evidence" value="ECO:0007669"/>
    <property type="project" value="UniProtKB-KW"/>
</dbReference>
<organism evidence="2 3">
    <name type="scientific">Posidoniimonas polymericola</name>
    <dbReference type="NCBI Taxonomy" id="2528002"/>
    <lineage>
        <taxon>Bacteria</taxon>
        <taxon>Pseudomonadati</taxon>
        <taxon>Planctomycetota</taxon>
        <taxon>Planctomycetia</taxon>
        <taxon>Pirellulales</taxon>
        <taxon>Lacipirellulaceae</taxon>
        <taxon>Posidoniimonas</taxon>
    </lineage>
</organism>
<evidence type="ECO:0000313" key="3">
    <source>
        <dbReference type="Proteomes" id="UP000318478"/>
    </source>
</evidence>
<dbReference type="EMBL" id="SJPO01000001">
    <property type="protein sequence ID" value="TWT85608.1"/>
    <property type="molecule type" value="Genomic_DNA"/>
</dbReference>
<dbReference type="Proteomes" id="UP000318478">
    <property type="component" value="Unassembled WGS sequence"/>
</dbReference>
<keyword evidence="3" id="KW-1185">Reference proteome</keyword>
<feature type="transmembrane region" description="Helical" evidence="1">
    <location>
        <begin position="70"/>
        <end position="87"/>
    </location>
</feature>
<evidence type="ECO:0000256" key="1">
    <source>
        <dbReference type="SAM" id="Phobius"/>
    </source>
</evidence>
<reference evidence="2 3" key="1">
    <citation type="submission" date="2019-02" db="EMBL/GenBank/DDBJ databases">
        <title>Deep-cultivation of Planctomycetes and their phenomic and genomic characterization uncovers novel biology.</title>
        <authorList>
            <person name="Wiegand S."/>
            <person name="Jogler M."/>
            <person name="Boedeker C."/>
            <person name="Pinto D."/>
            <person name="Vollmers J."/>
            <person name="Rivas-Marin E."/>
            <person name="Kohn T."/>
            <person name="Peeters S.H."/>
            <person name="Heuer A."/>
            <person name="Rast P."/>
            <person name="Oberbeckmann S."/>
            <person name="Bunk B."/>
            <person name="Jeske O."/>
            <person name="Meyerdierks A."/>
            <person name="Storesund J.E."/>
            <person name="Kallscheuer N."/>
            <person name="Luecker S."/>
            <person name="Lage O.M."/>
            <person name="Pohl T."/>
            <person name="Merkel B.J."/>
            <person name="Hornburger P."/>
            <person name="Mueller R.-W."/>
            <person name="Bruemmer F."/>
            <person name="Labrenz M."/>
            <person name="Spormann A.M."/>
            <person name="Op Den Camp H."/>
            <person name="Overmann J."/>
            <person name="Amann R."/>
            <person name="Jetten M.S.M."/>
            <person name="Mascher T."/>
            <person name="Medema M.H."/>
            <person name="Devos D.P."/>
            <person name="Kaster A.-K."/>
            <person name="Ovreas L."/>
            <person name="Rohde M."/>
            <person name="Galperin M.Y."/>
            <person name="Jogler C."/>
        </authorList>
    </citation>
    <scope>NUCLEOTIDE SEQUENCE [LARGE SCALE GENOMIC DNA]</scope>
    <source>
        <strain evidence="2 3">Pla123a</strain>
    </source>
</reference>
<evidence type="ECO:0000313" key="2">
    <source>
        <dbReference type="EMBL" id="TWT85608.1"/>
    </source>
</evidence>
<dbReference type="OrthoDB" id="270597at2"/>
<name>A0A5C5ZEM6_9BACT</name>
<feature type="transmembrane region" description="Helical" evidence="1">
    <location>
        <begin position="28"/>
        <end position="50"/>
    </location>
</feature>
<keyword evidence="1" id="KW-0472">Membrane</keyword>
<dbReference type="RefSeq" id="WP_146583863.1">
    <property type="nucleotide sequence ID" value="NZ_SJPO01000001.1"/>
</dbReference>
<sequence>MKNDAVSPTSPHERRRKGALRLPIQKAIAVRMVTQWLCAAVVAIALTLVMQIFTNPTMSVEEQDQLRSMTWGPMVIAFLATAPMAALDMARFSHSIAGPVVRLKRVIGELADGRQVPSVEFRKADHWHDLADDFNRLNVEVERLREIERAYLAQEAPHANHDDQLVQA</sequence>
<dbReference type="AlphaFoldDB" id="A0A5C5ZEM6"/>
<protein>
    <submittedName>
        <fullName evidence="2">Signal transduction histidine-protein kinase BaeS</fullName>
    </submittedName>
</protein>
<keyword evidence="2" id="KW-0418">Kinase</keyword>
<keyword evidence="1" id="KW-1133">Transmembrane helix</keyword>
<keyword evidence="1" id="KW-0812">Transmembrane</keyword>
<proteinExistence type="predicted"/>
<gene>
    <name evidence="2" type="ORF">Pla123a_04150</name>
</gene>
<accession>A0A5C5ZEM6</accession>